<proteinExistence type="predicted"/>
<evidence type="ECO:0000313" key="3">
    <source>
        <dbReference type="Proteomes" id="UP001446871"/>
    </source>
</evidence>
<dbReference type="EMBL" id="JAQQWM010000008">
    <property type="protein sequence ID" value="KAK8053113.1"/>
    <property type="molecule type" value="Genomic_DNA"/>
</dbReference>
<keyword evidence="3" id="KW-1185">Reference proteome</keyword>
<dbReference type="Proteomes" id="UP001446871">
    <property type="component" value="Unassembled WGS sequence"/>
</dbReference>
<organism evidence="2 3">
    <name type="scientific">Apiospora saccharicola</name>
    <dbReference type="NCBI Taxonomy" id="335842"/>
    <lineage>
        <taxon>Eukaryota</taxon>
        <taxon>Fungi</taxon>
        <taxon>Dikarya</taxon>
        <taxon>Ascomycota</taxon>
        <taxon>Pezizomycotina</taxon>
        <taxon>Sordariomycetes</taxon>
        <taxon>Xylariomycetidae</taxon>
        <taxon>Amphisphaeriales</taxon>
        <taxon>Apiosporaceae</taxon>
        <taxon>Apiospora</taxon>
    </lineage>
</organism>
<evidence type="ECO:0000259" key="1">
    <source>
        <dbReference type="Pfam" id="PF06985"/>
    </source>
</evidence>
<comment type="caution">
    <text evidence="2">The sequence shown here is derived from an EMBL/GenBank/DDBJ whole genome shotgun (WGS) entry which is preliminary data.</text>
</comment>
<dbReference type="Pfam" id="PF06985">
    <property type="entry name" value="HET"/>
    <property type="match status" value="1"/>
</dbReference>
<dbReference type="InterPro" id="IPR010730">
    <property type="entry name" value="HET"/>
</dbReference>
<dbReference type="InterPro" id="IPR052895">
    <property type="entry name" value="HetReg/Transcr_Mod"/>
</dbReference>
<name>A0ABR1U2I6_9PEZI</name>
<protein>
    <recommendedName>
        <fullName evidence="1">Heterokaryon incompatibility domain-containing protein</fullName>
    </recommendedName>
</protein>
<feature type="domain" description="Heterokaryon incompatibility" evidence="1">
    <location>
        <begin position="47"/>
        <end position="137"/>
    </location>
</feature>
<accession>A0ABR1U2I6</accession>
<sequence>MAAPYQHDRLEFEDSIRLLDLLPSSKRDAPVQCRIRQVRLDQARSKYEALSYVWGDPQGSRPILCDDRELLVTPNCHDALIQLRRRFRVRTLWIDAICIDQSTAEESTRERNVQVRQMGEIFHQASTVVVWLGREELKTPTKYWLLLLATAAASAIYFRVAGSNKSILEYAFARSCVVISGTKKMKWSTLHFISNVVKDALSMFQEDPVRSALGMIQLRSLAHELVTDGRTHPEWPQVDFNEQALGFLKSIRNQESKVPHDKVYGVHSILKKMKIQLPDPDYSEPLESVVEDLTRACISSLQLDVVTSGLPTTEPSGRPSWIANFLVPEPRRDFTRYTGAEFPDRSGAVKIFRPFVGTAWYDASAGSTAYAAPENVPGRLQVRGKRMGLLTTVLACPSENESDTTEIGAFRDFLHKCREWFYSCSALLNGDILFKNSFLFENGDFHPWRDVILYPDCSEEARQIIKEELTPLSAQTDPVTVIIDYLHFANKLPAQKNACHFQHWINVSANWAFVRTDSGHFGRAYRTCGEGDELWLLAGSRVPVILREVTDGYRYIAPAYFYDMMKGQRWPGSEKELETLTLM</sequence>
<dbReference type="PANTHER" id="PTHR24148:SF64">
    <property type="entry name" value="HETEROKARYON INCOMPATIBILITY DOMAIN-CONTAINING PROTEIN"/>
    <property type="match status" value="1"/>
</dbReference>
<evidence type="ECO:0000313" key="2">
    <source>
        <dbReference type="EMBL" id="KAK8053113.1"/>
    </source>
</evidence>
<dbReference type="PANTHER" id="PTHR24148">
    <property type="entry name" value="ANKYRIN REPEAT DOMAIN-CONTAINING PROTEIN 39 HOMOLOG-RELATED"/>
    <property type="match status" value="1"/>
</dbReference>
<gene>
    <name evidence="2" type="ORF">PG996_012414</name>
</gene>
<reference evidence="2 3" key="1">
    <citation type="submission" date="2023-01" db="EMBL/GenBank/DDBJ databases">
        <title>Analysis of 21 Apiospora genomes using comparative genomics revels a genus with tremendous synthesis potential of carbohydrate active enzymes and secondary metabolites.</title>
        <authorList>
            <person name="Sorensen T."/>
        </authorList>
    </citation>
    <scope>NUCLEOTIDE SEQUENCE [LARGE SCALE GENOMIC DNA]</scope>
    <source>
        <strain evidence="2 3">CBS 83171</strain>
    </source>
</reference>